<proteinExistence type="predicted"/>
<name>A0AAV9SQL2_9TELE</name>
<organism evidence="1 2">
    <name type="scientific">Crenichthys baileyi</name>
    <name type="common">White River springfish</name>
    <dbReference type="NCBI Taxonomy" id="28760"/>
    <lineage>
        <taxon>Eukaryota</taxon>
        <taxon>Metazoa</taxon>
        <taxon>Chordata</taxon>
        <taxon>Craniata</taxon>
        <taxon>Vertebrata</taxon>
        <taxon>Euteleostomi</taxon>
        <taxon>Actinopterygii</taxon>
        <taxon>Neopterygii</taxon>
        <taxon>Teleostei</taxon>
        <taxon>Neoteleostei</taxon>
        <taxon>Acanthomorphata</taxon>
        <taxon>Ovalentaria</taxon>
        <taxon>Atherinomorphae</taxon>
        <taxon>Cyprinodontiformes</taxon>
        <taxon>Goodeidae</taxon>
        <taxon>Crenichthys</taxon>
    </lineage>
</organism>
<sequence>MRVRIIHLKKQAINCRIGMANKQPRSQTDYGEKAKCKKRKINPKTCFCPSGGTFIAAPCNHDIYHTVSLGVVLQVSTMGYENNSIVKYLIPEMFSKSELQHSRCSG</sequence>
<dbReference type="AlphaFoldDB" id="A0AAV9SQL2"/>
<reference evidence="1 2" key="1">
    <citation type="submission" date="2021-06" db="EMBL/GenBank/DDBJ databases">
        <authorList>
            <person name="Palmer J.M."/>
        </authorList>
    </citation>
    <scope>NUCLEOTIDE SEQUENCE [LARGE SCALE GENOMIC DNA]</scope>
    <source>
        <strain evidence="1 2">MEX-2019</strain>
        <tissue evidence="1">Muscle</tissue>
    </source>
</reference>
<evidence type="ECO:0000313" key="2">
    <source>
        <dbReference type="Proteomes" id="UP001311232"/>
    </source>
</evidence>
<evidence type="ECO:0008006" key="3">
    <source>
        <dbReference type="Google" id="ProtNLM"/>
    </source>
</evidence>
<dbReference type="Proteomes" id="UP001311232">
    <property type="component" value="Unassembled WGS sequence"/>
</dbReference>
<protein>
    <recommendedName>
        <fullName evidence="3">SWIM-type domain-containing protein</fullName>
    </recommendedName>
</protein>
<comment type="caution">
    <text evidence="1">The sequence shown here is derived from an EMBL/GenBank/DDBJ whole genome shotgun (WGS) entry which is preliminary data.</text>
</comment>
<dbReference type="EMBL" id="JAHHUM010000013">
    <property type="protein sequence ID" value="KAK5623828.1"/>
    <property type="molecule type" value="Genomic_DNA"/>
</dbReference>
<gene>
    <name evidence="1" type="ORF">CRENBAI_003875</name>
</gene>
<evidence type="ECO:0000313" key="1">
    <source>
        <dbReference type="EMBL" id="KAK5623828.1"/>
    </source>
</evidence>
<accession>A0AAV9SQL2</accession>
<keyword evidence="2" id="KW-1185">Reference proteome</keyword>